<keyword evidence="8" id="KW-1185">Reference proteome</keyword>
<dbReference type="PANTHER" id="PTHR30618">
    <property type="entry name" value="NCS1 FAMILY PURINE/PYRIMIDINE TRANSPORTER"/>
    <property type="match status" value="1"/>
</dbReference>
<dbReference type="InterPro" id="IPR001248">
    <property type="entry name" value="Pur-cyt_permease"/>
</dbReference>
<keyword evidence="5 6" id="KW-0472">Membrane</keyword>
<keyword evidence="3 6" id="KW-0812">Transmembrane</keyword>
<dbReference type="PANTHER" id="PTHR30618:SF0">
    <property type="entry name" value="PURINE-URACIL PERMEASE NCS1"/>
    <property type="match status" value="1"/>
</dbReference>
<comment type="similarity">
    <text evidence="2">Belongs to the purine-cytosine permease (2.A.39) family.</text>
</comment>
<evidence type="ECO:0000313" key="8">
    <source>
        <dbReference type="Proteomes" id="UP000440125"/>
    </source>
</evidence>
<dbReference type="InterPro" id="IPR045225">
    <property type="entry name" value="Uracil/uridine/allantoin_perm"/>
</dbReference>
<name>A0A6A9QLV8_ACIIN</name>
<evidence type="ECO:0000256" key="2">
    <source>
        <dbReference type="ARBA" id="ARBA00008974"/>
    </source>
</evidence>
<comment type="caution">
    <text evidence="7">The sequence shown here is derived from an EMBL/GenBank/DDBJ whole genome shotgun (WGS) entry which is preliminary data.</text>
</comment>
<evidence type="ECO:0000256" key="4">
    <source>
        <dbReference type="ARBA" id="ARBA00022989"/>
    </source>
</evidence>
<dbReference type="Gene3D" id="1.10.4160.10">
    <property type="entry name" value="Hydantoin permease"/>
    <property type="match status" value="1"/>
</dbReference>
<accession>A0A6A9QLV8</accession>
<evidence type="ECO:0000256" key="6">
    <source>
        <dbReference type="SAM" id="Phobius"/>
    </source>
</evidence>
<sequence>MDDISGLLGPISGIIVADYAILKKFNIKVEDVYKKLGEYTYYKGFNINAIITLIIFISFLIVFEPLYGPKILILELMKEPHGFPGF</sequence>
<dbReference type="GO" id="GO:0005886">
    <property type="term" value="C:plasma membrane"/>
    <property type="evidence" value="ECO:0007669"/>
    <property type="project" value="TreeGrafter"/>
</dbReference>
<organism evidence="7 8">
    <name type="scientific">Acidianus infernus</name>
    <dbReference type="NCBI Taxonomy" id="12915"/>
    <lineage>
        <taxon>Archaea</taxon>
        <taxon>Thermoproteota</taxon>
        <taxon>Thermoprotei</taxon>
        <taxon>Sulfolobales</taxon>
        <taxon>Sulfolobaceae</taxon>
        <taxon>Acidianus</taxon>
    </lineage>
</organism>
<dbReference type="EMBL" id="WFIY01000004">
    <property type="protein sequence ID" value="MUM64898.1"/>
    <property type="molecule type" value="Genomic_DNA"/>
</dbReference>
<dbReference type="AlphaFoldDB" id="A0A6A9QLV8"/>
<reference evidence="7 8" key="1">
    <citation type="submission" date="2019-10" db="EMBL/GenBank/DDBJ databases">
        <title>Genome Sequences from Six Type Strain Members of the Archaeal Family Sulfolobaceae: Acidianus ambivalens, Acidianus infernus, Metallosphaera prunae, Stygiolobus azoricus, Sulfolobus metallicus, and Sulfurisphaera ohwakuensis.</title>
        <authorList>
            <person name="Counts J.A."/>
            <person name="Kelly R.M."/>
        </authorList>
    </citation>
    <scope>NUCLEOTIDE SEQUENCE [LARGE SCALE GENOMIC DNA]</scope>
    <source>
        <strain evidence="7 8">DSM 3191</strain>
    </source>
</reference>
<dbReference type="Pfam" id="PF02133">
    <property type="entry name" value="Transp_cyt_pur"/>
    <property type="match status" value="1"/>
</dbReference>
<dbReference type="GO" id="GO:0015205">
    <property type="term" value="F:nucleobase transmembrane transporter activity"/>
    <property type="evidence" value="ECO:0007669"/>
    <property type="project" value="TreeGrafter"/>
</dbReference>
<dbReference type="Proteomes" id="UP000440125">
    <property type="component" value="Unassembled WGS sequence"/>
</dbReference>
<gene>
    <name evidence="7" type="ORF">D1867_06490</name>
</gene>
<feature type="transmembrane region" description="Helical" evidence="6">
    <location>
        <begin position="45"/>
        <end position="67"/>
    </location>
</feature>
<evidence type="ECO:0000256" key="5">
    <source>
        <dbReference type="ARBA" id="ARBA00023136"/>
    </source>
</evidence>
<comment type="subcellular location">
    <subcellularLocation>
        <location evidence="1">Membrane</location>
        <topology evidence="1">Multi-pass membrane protein</topology>
    </subcellularLocation>
</comment>
<evidence type="ECO:0000256" key="1">
    <source>
        <dbReference type="ARBA" id="ARBA00004141"/>
    </source>
</evidence>
<evidence type="ECO:0000256" key="3">
    <source>
        <dbReference type="ARBA" id="ARBA00022692"/>
    </source>
</evidence>
<proteinExistence type="inferred from homology"/>
<protein>
    <submittedName>
        <fullName evidence="7">Uncharacterized protein</fullName>
    </submittedName>
</protein>
<keyword evidence="4 6" id="KW-1133">Transmembrane helix</keyword>
<evidence type="ECO:0000313" key="7">
    <source>
        <dbReference type="EMBL" id="MUM64898.1"/>
    </source>
</evidence>